<evidence type="ECO:0000313" key="4">
    <source>
        <dbReference type="Proteomes" id="UP000293535"/>
    </source>
</evidence>
<organism evidence="3 4">
    <name type="scientific">Haloarcula hispanica</name>
    <dbReference type="NCBI Taxonomy" id="51589"/>
    <lineage>
        <taxon>Archaea</taxon>
        <taxon>Methanobacteriati</taxon>
        <taxon>Methanobacteriota</taxon>
        <taxon>Stenosarchaea group</taxon>
        <taxon>Halobacteria</taxon>
        <taxon>Halobacteriales</taxon>
        <taxon>Haloarculaceae</taxon>
        <taxon>Haloarcula</taxon>
    </lineage>
</organism>
<evidence type="ECO:0000256" key="1">
    <source>
        <dbReference type="SAM" id="Coils"/>
    </source>
</evidence>
<protein>
    <submittedName>
        <fullName evidence="3">TIGR00341 family protein</fullName>
    </submittedName>
</protein>
<feature type="transmembrane region" description="Helical" evidence="2">
    <location>
        <begin position="215"/>
        <end position="236"/>
    </location>
</feature>
<keyword evidence="2" id="KW-0472">Membrane</keyword>
<dbReference type="AlphaFoldDB" id="A0A482TDG5"/>
<dbReference type="OMA" id="WYAGYRP"/>
<feature type="transmembrane region" description="Helical" evidence="2">
    <location>
        <begin position="174"/>
        <end position="195"/>
    </location>
</feature>
<dbReference type="NCBIfam" id="TIGR00341">
    <property type="entry name" value="TIGR00341 family protein"/>
    <property type="match status" value="1"/>
</dbReference>
<keyword evidence="1" id="KW-0175">Coiled coil</keyword>
<dbReference type="PANTHER" id="PTHR20992">
    <property type="entry name" value="AT15442P-RELATED"/>
    <property type="match status" value="1"/>
</dbReference>
<feature type="transmembrane region" description="Helical" evidence="2">
    <location>
        <begin position="273"/>
        <end position="296"/>
    </location>
</feature>
<dbReference type="PANTHER" id="PTHR20992:SF9">
    <property type="entry name" value="AT15442P-RELATED"/>
    <property type="match status" value="1"/>
</dbReference>
<dbReference type="InterPro" id="IPR005240">
    <property type="entry name" value="DUF389"/>
</dbReference>
<evidence type="ECO:0000313" key="3">
    <source>
        <dbReference type="EMBL" id="RYJ10525.1"/>
    </source>
</evidence>
<feature type="coiled-coil region" evidence="1">
    <location>
        <begin position="75"/>
        <end position="102"/>
    </location>
</feature>
<evidence type="ECO:0000256" key="2">
    <source>
        <dbReference type="SAM" id="Phobius"/>
    </source>
</evidence>
<gene>
    <name evidence="3" type="ORF">ELS20_11330</name>
</gene>
<keyword evidence="2" id="KW-1133">Transmembrane helix</keyword>
<accession>A0A482TDG5</accession>
<name>A0A482TDG5_HALHI</name>
<feature type="transmembrane region" description="Helical" evidence="2">
    <location>
        <begin position="317"/>
        <end position="337"/>
    </location>
</feature>
<keyword evidence="2" id="KW-0812">Transmembrane</keyword>
<sequence length="426" mass="45001">MRLVQILIPTGKRDAVLGVLAEEGIDYVLTDETSGREFTAVVTFPVPTNALEPVLEELRNVGINDDGYTVVVDANTVISSQFDELEEKYAEEEDEDRIAREELTSKANDLAPSMSNYALMTIISAIIATAGLLLDSPAVVVGSMVIAPLIGPAMTANVGTVVDDHEMFIQGVKLQAVGLGLAVASATVFALLVRYANVIPPLADVTTVGQIRERVAPDFLSLIVALGAGAAGVVSLTSGVSTALVGVMIAVALIPPAATVGIGIAWGQPLVSLGSAVLLLVNVLSINLAVLVGLWYQGYRPEHWFQESNARSATVKRIGVLVLSILVLSAFLGGVTFDSYQQATTESDIRDAIQGSVDSPARVLTVEIEYTNTAIFQQPRRVIVTVGLPPDAEQPLLVDQLDALADDAAGRDVATEVRYVTVERNG</sequence>
<proteinExistence type="predicted"/>
<dbReference type="Proteomes" id="UP000293535">
    <property type="component" value="Unassembled WGS sequence"/>
</dbReference>
<comment type="caution">
    <text evidence="3">The sequence shown here is derived from an EMBL/GenBank/DDBJ whole genome shotgun (WGS) entry which is preliminary data.</text>
</comment>
<dbReference type="EMBL" id="RZIG01000002">
    <property type="protein sequence ID" value="RYJ10525.1"/>
    <property type="molecule type" value="Genomic_DNA"/>
</dbReference>
<dbReference type="GeneID" id="99239834"/>
<dbReference type="RefSeq" id="WP_014041456.1">
    <property type="nucleotide sequence ID" value="NZ_BAABRG010000001.1"/>
</dbReference>
<reference evidence="3 4" key="1">
    <citation type="submission" date="2018-12" db="EMBL/GenBank/DDBJ databases">
        <title>Draft genome sequence of Haloarcula hispinica strain 18.1, an halophilic archaeon isolated from Chott El Jerid of Southern Tunisia.</title>
        <authorList>
            <person name="Najjari A."/>
            <person name="Ben Dhia O."/>
            <person name="Ferjani R."/>
            <person name="Mahjoubi M."/>
            <person name="Sghaier H."/>
            <person name="Elshahed M."/>
            <person name="Ouzari H.I."/>
            <person name="Cherid A."/>
            <person name="Youssef N."/>
        </authorList>
    </citation>
    <scope>NUCLEOTIDE SEQUENCE [LARGE SCALE GENOMIC DNA]</scope>
    <source>
        <strain evidence="3 4">18.1</strain>
    </source>
</reference>
<feature type="transmembrane region" description="Helical" evidence="2">
    <location>
        <begin position="140"/>
        <end position="162"/>
    </location>
</feature>
<feature type="transmembrane region" description="Helical" evidence="2">
    <location>
        <begin position="243"/>
        <end position="267"/>
    </location>
</feature>
<feature type="transmembrane region" description="Helical" evidence="2">
    <location>
        <begin position="116"/>
        <end position="134"/>
    </location>
</feature>
<dbReference type="Pfam" id="PF04087">
    <property type="entry name" value="DUF389"/>
    <property type="match status" value="1"/>
</dbReference>